<protein>
    <submittedName>
        <fullName evidence="2">SET domain containing protein</fullName>
    </submittedName>
</protein>
<accession>A0A167XLW8</accession>
<evidence type="ECO:0000313" key="2">
    <source>
        <dbReference type="EMBL" id="OAA65138.1"/>
    </source>
</evidence>
<dbReference type="EMBL" id="AZHF01000014">
    <property type="protein sequence ID" value="OAA65138.1"/>
    <property type="molecule type" value="Genomic_DNA"/>
</dbReference>
<evidence type="ECO:0000256" key="1">
    <source>
        <dbReference type="SAM" id="MobiDB-lite"/>
    </source>
</evidence>
<comment type="caution">
    <text evidence="2">The sequence shown here is derived from an EMBL/GenBank/DDBJ whole genome shotgun (WGS) entry which is preliminary data.</text>
</comment>
<evidence type="ECO:0000313" key="3">
    <source>
        <dbReference type="Proteomes" id="UP000076881"/>
    </source>
</evidence>
<keyword evidence="3" id="KW-1185">Reference proteome</keyword>
<feature type="region of interest" description="Disordered" evidence="1">
    <location>
        <begin position="1"/>
        <end position="23"/>
    </location>
</feature>
<sequence length="204" mass="22689">MAQERSTMRDSTATNIGASGALRSADLTFPSYDMHRDGPLVLSEIQSSTDRVCRTSPTADQKSTLTPTRPRTGVRVSETCARRDIIYIESSDEGEPLAASKPRPHVGLQPRKPLIQTTQLTTPPSRADRASASQKQWNKTDLTKALLDLLNNVRHDHSRLVTQAIEATTPAEWRVQHGADLFEELEYGAVPHRKGETMRINFMV</sequence>
<feature type="compositionally biased region" description="Polar residues" evidence="1">
    <location>
        <begin position="46"/>
        <end position="69"/>
    </location>
</feature>
<reference evidence="2 3" key="1">
    <citation type="journal article" date="2016" name="Genome Biol. Evol.">
        <title>Divergent and convergent evolution of fungal pathogenicity.</title>
        <authorList>
            <person name="Shang Y."/>
            <person name="Xiao G."/>
            <person name="Zheng P."/>
            <person name="Cen K."/>
            <person name="Zhan S."/>
            <person name="Wang C."/>
        </authorList>
    </citation>
    <scope>NUCLEOTIDE SEQUENCE [LARGE SCALE GENOMIC DNA]</scope>
    <source>
        <strain evidence="2 3">RCEF 1005</strain>
    </source>
</reference>
<dbReference type="Proteomes" id="UP000076881">
    <property type="component" value="Unassembled WGS sequence"/>
</dbReference>
<name>A0A167XLW8_CORDF</name>
<organism evidence="2 3">
    <name type="scientific">Akanthomyces lecanii RCEF 1005</name>
    <dbReference type="NCBI Taxonomy" id="1081108"/>
    <lineage>
        <taxon>Eukaryota</taxon>
        <taxon>Fungi</taxon>
        <taxon>Dikarya</taxon>
        <taxon>Ascomycota</taxon>
        <taxon>Pezizomycotina</taxon>
        <taxon>Sordariomycetes</taxon>
        <taxon>Hypocreomycetidae</taxon>
        <taxon>Hypocreales</taxon>
        <taxon>Cordycipitaceae</taxon>
        <taxon>Akanthomyces</taxon>
        <taxon>Cordyceps confragosa</taxon>
    </lineage>
</organism>
<gene>
    <name evidence="2" type="ORF">LEL_10585</name>
</gene>
<dbReference type="AlphaFoldDB" id="A0A167XLW8"/>
<feature type="region of interest" description="Disordered" evidence="1">
    <location>
        <begin position="46"/>
        <end position="75"/>
    </location>
</feature>
<dbReference type="STRING" id="1081108.A0A167XLW8"/>
<dbReference type="OrthoDB" id="10648465at2759"/>
<proteinExistence type="predicted"/>
<feature type="region of interest" description="Disordered" evidence="1">
    <location>
        <begin position="115"/>
        <end position="136"/>
    </location>
</feature>
<feature type="compositionally biased region" description="Low complexity" evidence="1">
    <location>
        <begin position="115"/>
        <end position="124"/>
    </location>
</feature>